<evidence type="ECO:0000313" key="3">
    <source>
        <dbReference type="Proteomes" id="UP000265618"/>
    </source>
</evidence>
<accession>A0A9K3CW02</accession>
<dbReference type="EMBL" id="BDIP01000946">
    <property type="protein sequence ID" value="GIQ83155.1"/>
    <property type="molecule type" value="Genomic_DNA"/>
</dbReference>
<feature type="compositionally biased region" description="Basic and acidic residues" evidence="1">
    <location>
        <begin position="27"/>
        <end position="51"/>
    </location>
</feature>
<protein>
    <submittedName>
        <fullName evidence="2">Uncharacterized protein</fullName>
    </submittedName>
</protein>
<organism evidence="2 3">
    <name type="scientific">Kipferlia bialata</name>
    <dbReference type="NCBI Taxonomy" id="797122"/>
    <lineage>
        <taxon>Eukaryota</taxon>
        <taxon>Metamonada</taxon>
        <taxon>Carpediemonas-like organisms</taxon>
        <taxon>Kipferlia</taxon>
    </lineage>
</organism>
<comment type="caution">
    <text evidence="2">The sequence shown here is derived from an EMBL/GenBank/DDBJ whole genome shotgun (WGS) entry which is preliminary data.</text>
</comment>
<evidence type="ECO:0000256" key="1">
    <source>
        <dbReference type="SAM" id="MobiDB-lite"/>
    </source>
</evidence>
<keyword evidence="3" id="KW-1185">Reference proteome</keyword>
<reference evidence="2 3" key="1">
    <citation type="journal article" date="2018" name="PLoS ONE">
        <title>The draft genome of Kipferlia bialata reveals reductive genome evolution in fornicate parasites.</title>
        <authorList>
            <person name="Tanifuji G."/>
            <person name="Takabayashi S."/>
            <person name="Kume K."/>
            <person name="Takagi M."/>
            <person name="Nakayama T."/>
            <person name="Kamikawa R."/>
            <person name="Inagaki Y."/>
            <person name="Hashimoto T."/>
        </authorList>
    </citation>
    <scope>NUCLEOTIDE SEQUENCE [LARGE SCALE GENOMIC DNA]</scope>
    <source>
        <strain evidence="2">NY0173</strain>
    </source>
</reference>
<dbReference type="Proteomes" id="UP000265618">
    <property type="component" value="Unassembled WGS sequence"/>
</dbReference>
<feature type="region of interest" description="Disordered" evidence="1">
    <location>
        <begin position="15"/>
        <end position="51"/>
    </location>
</feature>
<dbReference type="AlphaFoldDB" id="A0A9K3CW02"/>
<evidence type="ECO:0000313" key="2">
    <source>
        <dbReference type="EMBL" id="GIQ83155.1"/>
    </source>
</evidence>
<gene>
    <name evidence="2" type="ORF">KIPB_004430</name>
</gene>
<proteinExistence type="predicted"/>
<name>A0A9K3CW02_9EUKA</name>
<sequence length="76" mass="8531">MGGDVPFVYCVEISNSHGPPVETPQLTKEKEWEREKERDRDTETGEMDPDHIVYTPDVYTQVGGCIGETLADIYGV</sequence>